<accession>A0ABX2PK12</accession>
<keyword evidence="8" id="KW-1185">Reference proteome</keyword>
<dbReference type="SUPFAM" id="SSF56281">
    <property type="entry name" value="Metallo-hydrolase/oxidoreductase"/>
    <property type="match status" value="1"/>
</dbReference>
<protein>
    <submittedName>
        <fullName evidence="7">MBL fold metallo-hydrolase</fullName>
    </submittedName>
</protein>
<evidence type="ECO:0000256" key="2">
    <source>
        <dbReference type="ARBA" id="ARBA00022723"/>
    </source>
</evidence>
<evidence type="ECO:0000256" key="1">
    <source>
        <dbReference type="ARBA" id="ARBA00007749"/>
    </source>
</evidence>
<evidence type="ECO:0000313" key="8">
    <source>
        <dbReference type="Proteomes" id="UP000523601"/>
    </source>
</evidence>
<name>A0ABX2PK12_9RHOB</name>
<evidence type="ECO:0000256" key="5">
    <source>
        <dbReference type="SAM" id="SignalP"/>
    </source>
</evidence>
<keyword evidence="5" id="KW-0732">Signal</keyword>
<dbReference type="InterPro" id="IPR006311">
    <property type="entry name" value="TAT_signal"/>
</dbReference>
<feature type="chain" id="PRO_5047190530" evidence="5">
    <location>
        <begin position="31"/>
        <end position="324"/>
    </location>
</feature>
<dbReference type="Proteomes" id="UP000523601">
    <property type="component" value="Unassembled WGS sequence"/>
</dbReference>
<evidence type="ECO:0000256" key="4">
    <source>
        <dbReference type="ARBA" id="ARBA00022833"/>
    </source>
</evidence>
<organism evidence="7 8">
    <name type="scientific">Donghicola mangrovi</name>
    <dbReference type="NCBI Taxonomy" id="2729614"/>
    <lineage>
        <taxon>Bacteria</taxon>
        <taxon>Pseudomonadati</taxon>
        <taxon>Pseudomonadota</taxon>
        <taxon>Alphaproteobacteria</taxon>
        <taxon>Rhodobacterales</taxon>
        <taxon>Roseobacteraceae</taxon>
        <taxon>Donghicola</taxon>
    </lineage>
</organism>
<dbReference type="CDD" id="cd07720">
    <property type="entry name" value="OPHC2-like_MBL-fold"/>
    <property type="match status" value="1"/>
</dbReference>
<dbReference type="SMART" id="SM00849">
    <property type="entry name" value="Lactamase_B"/>
    <property type="match status" value="1"/>
</dbReference>
<proteinExistence type="inferred from homology"/>
<keyword evidence="4" id="KW-0862">Zinc</keyword>
<dbReference type="EMBL" id="JABCJD010000010">
    <property type="protein sequence ID" value="NVO29057.1"/>
    <property type="molecule type" value="Genomic_DNA"/>
</dbReference>
<dbReference type="RefSeq" id="WP_176855742.1">
    <property type="nucleotide sequence ID" value="NZ_JABCJD010000010.1"/>
</dbReference>
<dbReference type="InterPro" id="IPR051013">
    <property type="entry name" value="MBL_superfamily_lactonases"/>
</dbReference>
<gene>
    <name evidence="7" type="ORF">HJ526_16630</name>
</gene>
<evidence type="ECO:0000313" key="7">
    <source>
        <dbReference type="EMBL" id="NVO29057.1"/>
    </source>
</evidence>
<comment type="similarity">
    <text evidence="1">Belongs to the metallo-beta-lactamase superfamily.</text>
</comment>
<feature type="signal peptide" evidence="5">
    <location>
        <begin position="1"/>
        <end position="30"/>
    </location>
</feature>
<dbReference type="InterPro" id="IPR001279">
    <property type="entry name" value="Metallo-B-lactamas"/>
</dbReference>
<keyword evidence="2" id="KW-0479">Metal-binding</keyword>
<sequence>MSHFKPSRRELLKLSAMAPAFALPASTAPAMITAPAGDNPSHFRFGLGDAQITVISDGFLVTPASGLGVNADPAEVQAFLAAHYLPTDTSLSHTNHIVIDIGEARVLVDVGSGDRFLQTAGRLMPNLESAGIDPATITHVIITHAHPDHIWGIRDEFDEAILPDAQYFIGAAEHDFWLQDGLAASSPAEMQQFVVGAVNSLNVEGADWTLVQDGQEICPGVTMIATPGHTPGHMSVHVESGGQQMIALGDSMSHAYTNFAHPDWFNGFDMDGAQTVATRQTLLDRAAEDRITVVGYHFPFPGVGHVLREGGTYRFLPALWQFKG</sequence>
<dbReference type="Pfam" id="PF00753">
    <property type="entry name" value="Lactamase_B"/>
    <property type="match status" value="1"/>
</dbReference>
<dbReference type="Gene3D" id="3.60.15.10">
    <property type="entry name" value="Ribonuclease Z/Hydroxyacylglutathione hydrolase-like"/>
    <property type="match status" value="1"/>
</dbReference>
<dbReference type="InterPro" id="IPR036866">
    <property type="entry name" value="RibonucZ/Hydroxyglut_hydro"/>
</dbReference>
<dbReference type="PANTHER" id="PTHR42978">
    <property type="entry name" value="QUORUM-QUENCHING LACTONASE YTNP-RELATED-RELATED"/>
    <property type="match status" value="1"/>
</dbReference>
<dbReference type="PANTHER" id="PTHR42978:SF6">
    <property type="entry name" value="QUORUM-QUENCHING LACTONASE YTNP-RELATED"/>
    <property type="match status" value="1"/>
</dbReference>
<comment type="caution">
    <text evidence="7">The sequence shown here is derived from an EMBL/GenBank/DDBJ whole genome shotgun (WGS) entry which is preliminary data.</text>
</comment>
<dbReference type="PROSITE" id="PS51318">
    <property type="entry name" value="TAT"/>
    <property type="match status" value="1"/>
</dbReference>
<reference evidence="7 8" key="1">
    <citation type="submission" date="2020-04" db="EMBL/GenBank/DDBJ databases">
        <title>Donghicola sp., a member of the Rhodobacteraceae family isolated from mangrove forest in Thailand.</title>
        <authorList>
            <person name="Charoenyingcharoen P."/>
            <person name="Yukphan P."/>
        </authorList>
    </citation>
    <scope>NUCLEOTIDE SEQUENCE [LARGE SCALE GENOMIC DNA]</scope>
    <source>
        <strain evidence="7 8">C2-DW-16</strain>
    </source>
</reference>
<evidence type="ECO:0000259" key="6">
    <source>
        <dbReference type="SMART" id="SM00849"/>
    </source>
</evidence>
<feature type="domain" description="Metallo-beta-lactamase" evidence="6">
    <location>
        <begin position="92"/>
        <end position="297"/>
    </location>
</feature>
<keyword evidence="3" id="KW-0378">Hydrolase</keyword>
<evidence type="ECO:0000256" key="3">
    <source>
        <dbReference type="ARBA" id="ARBA00022801"/>
    </source>
</evidence>